<dbReference type="Proteomes" id="UP000831701">
    <property type="component" value="Chromosome 7"/>
</dbReference>
<reference evidence="1" key="1">
    <citation type="submission" date="2022-04" db="EMBL/GenBank/DDBJ databases">
        <title>Jade perch genome.</title>
        <authorList>
            <person name="Chao B."/>
        </authorList>
    </citation>
    <scope>NUCLEOTIDE SEQUENCE</scope>
    <source>
        <strain evidence="1">CB-2022</strain>
    </source>
</reference>
<evidence type="ECO:0000313" key="1">
    <source>
        <dbReference type="EMBL" id="KAI3369236.1"/>
    </source>
</evidence>
<evidence type="ECO:0000313" key="2">
    <source>
        <dbReference type="Proteomes" id="UP000831701"/>
    </source>
</evidence>
<protein>
    <submittedName>
        <fullName evidence="1">Uncharacterized protein</fullName>
    </submittedName>
</protein>
<comment type="caution">
    <text evidence="1">The sequence shown here is derived from an EMBL/GenBank/DDBJ whole genome shotgun (WGS) entry which is preliminary data.</text>
</comment>
<proteinExistence type="predicted"/>
<name>A0ACB8WN35_9TELE</name>
<organism evidence="1 2">
    <name type="scientific">Scortum barcoo</name>
    <name type="common">barcoo grunter</name>
    <dbReference type="NCBI Taxonomy" id="214431"/>
    <lineage>
        <taxon>Eukaryota</taxon>
        <taxon>Metazoa</taxon>
        <taxon>Chordata</taxon>
        <taxon>Craniata</taxon>
        <taxon>Vertebrata</taxon>
        <taxon>Euteleostomi</taxon>
        <taxon>Actinopterygii</taxon>
        <taxon>Neopterygii</taxon>
        <taxon>Teleostei</taxon>
        <taxon>Neoteleostei</taxon>
        <taxon>Acanthomorphata</taxon>
        <taxon>Eupercaria</taxon>
        <taxon>Centrarchiformes</taxon>
        <taxon>Terapontoidei</taxon>
        <taxon>Terapontidae</taxon>
        <taxon>Scortum</taxon>
    </lineage>
</organism>
<keyword evidence="2" id="KW-1185">Reference proteome</keyword>
<dbReference type="EMBL" id="CM041537">
    <property type="protein sequence ID" value="KAI3369236.1"/>
    <property type="molecule type" value="Genomic_DNA"/>
</dbReference>
<accession>A0ACB8WN35</accession>
<sequence>MRFSSDWSWNTGPALYPPQGAWRVYGSLPNQSTCALWMWRRHSTVSLDGILWGVCSSEYGVRGPLLRRAVRSLYDPGAGAILGSVRIAGNDVVLMASSGQDLQRVLERFAA</sequence>
<gene>
    <name evidence="1" type="ORF">L3Q82_007777</name>
</gene>